<evidence type="ECO:0000256" key="1">
    <source>
        <dbReference type="SAM" id="MobiDB-lite"/>
    </source>
</evidence>
<dbReference type="EMBL" id="CAJEWN010000248">
    <property type="protein sequence ID" value="CAD2175169.1"/>
    <property type="molecule type" value="Genomic_DNA"/>
</dbReference>
<dbReference type="AlphaFoldDB" id="A0A6V7VJN4"/>
<protein>
    <submittedName>
        <fullName evidence="2">Uncharacterized protein</fullName>
    </submittedName>
</protein>
<dbReference type="InterPro" id="IPR006954">
    <property type="entry name" value="Mlt-10-like"/>
</dbReference>
<dbReference type="Pfam" id="PF04870">
    <property type="entry name" value="Moulting_cycle"/>
    <property type="match status" value="1"/>
</dbReference>
<comment type="caution">
    <text evidence="2">The sequence shown here is derived from an EMBL/GenBank/DDBJ whole genome shotgun (WGS) entry which is preliminary data.</text>
</comment>
<evidence type="ECO:0000313" key="3">
    <source>
        <dbReference type="Proteomes" id="UP000580250"/>
    </source>
</evidence>
<reference evidence="2 3" key="1">
    <citation type="submission" date="2020-08" db="EMBL/GenBank/DDBJ databases">
        <authorList>
            <person name="Koutsovoulos G."/>
            <person name="Danchin GJ E."/>
        </authorList>
    </citation>
    <scope>NUCLEOTIDE SEQUENCE [LARGE SCALE GENOMIC DNA]</scope>
</reference>
<accession>A0A6V7VJN4</accession>
<proteinExistence type="predicted"/>
<gene>
    <name evidence="2" type="ORF">MENT_LOCUS26879</name>
</gene>
<evidence type="ECO:0000313" key="2">
    <source>
        <dbReference type="EMBL" id="CAD2175169.1"/>
    </source>
</evidence>
<dbReference type="PANTHER" id="PTHR21523">
    <property type="match status" value="1"/>
</dbReference>
<name>A0A6V7VJN4_MELEN</name>
<dbReference type="OrthoDB" id="5917548at2759"/>
<organism evidence="2 3">
    <name type="scientific">Meloidogyne enterolobii</name>
    <name type="common">Root-knot nematode worm</name>
    <name type="synonym">Meloidogyne mayaguensis</name>
    <dbReference type="NCBI Taxonomy" id="390850"/>
    <lineage>
        <taxon>Eukaryota</taxon>
        <taxon>Metazoa</taxon>
        <taxon>Ecdysozoa</taxon>
        <taxon>Nematoda</taxon>
        <taxon>Chromadorea</taxon>
        <taxon>Rhabditida</taxon>
        <taxon>Tylenchina</taxon>
        <taxon>Tylenchomorpha</taxon>
        <taxon>Tylenchoidea</taxon>
        <taxon>Meloidogynidae</taxon>
        <taxon>Meloidogyninae</taxon>
        <taxon>Meloidogyne</taxon>
    </lineage>
</organism>
<feature type="compositionally biased region" description="Pro residues" evidence="1">
    <location>
        <begin position="260"/>
        <end position="307"/>
    </location>
</feature>
<dbReference type="Proteomes" id="UP000580250">
    <property type="component" value="Unassembled WGS sequence"/>
</dbReference>
<dbReference type="PANTHER" id="PTHR21523:SF38">
    <property type="entry name" value="MLT-TEN (MLT-10) RELATED"/>
    <property type="match status" value="1"/>
</dbReference>
<feature type="region of interest" description="Disordered" evidence="1">
    <location>
        <begin position="234"/>
        <end position="307"/>
    </location>
</feature>
<sequence>MEWAQNYLNNISQQSASSFEPFLHQSINFVPSQDATEPIISQIYSILNSTNLTNKGMSLLSPRLLSLFPSRKLKRPEFLSPELFSFSGDGILPLPKLFQLMSPNKDSREPMEWIDFILEISGAGKQLEQLLKNPEIKYFNQKIWPVIQLVKQKEESWEKLEKSFNYKQRKELSDKGFVNLDRWQLEMFFGKEFKVNAWINNSNNRLEEKIKLLASLEDKEENDYKNYLGVKRRRRRRSESNNLKRGIIDGGGNSHEFPDPIVPLPPLPPPLPFPPPPPLPEPFPPPLPPPLPQPLPEPLPPLPPLPPFPPPLPLPQPTPVFIPVRPPPPPFGGSTVTGGIDSNGDQFLTPWGRSPDTEVNIATVPRNVLLSPWAFQNRFGGVILEGIYLSPYAFASEIISPEVLTLKVASPSAFIAAILSPLALTARITSPSAFRSQILSPEALSAYLLSPDVFLAEILSPAVMQTRVLSPKALFVQILSPMLASPRLASPQFGGLVVLSPNFLSPRINSQEGLQVEILSPHILGGEHEGLEGDRWTIDGATHYIGFPGLFPVNGPF</sequence>